<proteinExistence type="predicted"/>
<dbReference type="Proteomes" id="UP000217726">
    <property type="component" value="Unassembled WGS sequence"/>
</dbReference>
<keyword evidence="3" id="KW-1185">Reference proteome</keyword>
<dbReference type="RefSeq" id="WP_165868996.1">
    <property type="nucleotide sequence ID" value="NZ_OBDR01000002.1"/>
</dbReference>
<organism evidence="1 3">
    <name type="scientific">Methanohalophilus euhalobius</name>
    <dbReference type="NCBI Taxonomy" id="51203"/>
    <lineage>
        <taxon>Archaea</taxon>
        <taxon>Methanobacteriati</taxon>
        <taxon>Methanobacteriota</taxon>
        <taxon>Stenosarchaea group</taxon>
        <taxon>Methanomicrobia</taxon>
        <taxon>Methanosarcinales</taxon>
        <taxon>Methanosarcinaceae</taxon>
        <taxon>Methanohalophilus</taxon>
    </lineage>
</organism>
<dbReference type="Proteomes" id="UP000295404">
    <property type="component" value="Unassembled WGS sequence"/>
</dbReference>
<reference evidence="2 4" key="3">
    <citation type="submission" date="2019-03" db="EMBL/GenBank/DDBJ databases">
        <title>Subsurface microbial communities from deep shales in Ohio and West Virginia, USA.</title>
        <authorList>
            <person name="Wrighton K."/>
        </authorList>
    </citation>
    <scope>NUCLEOTIDE SEQUENCE [LARGE SCALE GENOMIC DNA]</scope>
    <source>
        <strain evidence="2 4">WG1_MB</strain>
    </source>
</reference>
<evidence type="ECO:0000313" key="4">
    <source>
        <dbReference type="Proteomes" id="UP000295404"/>
    </source>
</evidence>
<dbReference type="AlphaFoldDB" id="A0A285EX50"/>
<evidence type="ECO:0000313" key="1">
    <source>
        <dbReference type="EMBL" id="SNY03625.1"/>
    </source>
</evidence>
<dbReference type="EMBL" id="SMMS01000001">
    <property type="protein sequence ID" value="TCL12781.1"/>
    <property type="molecule type" value="Genomic_DNA"/>
</dbReference>
<protein>
    <submittedName>
        <fullName evidence="1">Uncharacterized protein</fullName>
    </submittedName>
</protein>
<name>A0A285EX50_9EURY</name>
<evidence type="ECO:0000313" key="2">
    <source>
        <dbReference type="EMBL" id="TCL12781.1"/>
    </source>
</evidence>
<dbReference type="EMBL" id="OBDR01000002">
    <property type="protein sequence ID" value="SNY03625.1"/>
    <property type="molecule type" value="Genomic_DNA"/>
</dbReference>
<dbReference type="OrthoDB" id="141125at2157"/>
<gene>
    <name evidence="2" type="ORF">C7960_2056</name>
    <name evidence="1" type="ORF">SAMN06295989_102105</name>
</gene>
<reference evidence="1" key="1">
    <citation type="submission" date="2017-09" db="EMBL/GenBank/DDBJ databases">
        <authorList>
            <person name="Ehlers B."/>
            <person name="Leendertz F.H."/>
        </authorList>
    </citation>
    <scope>NUCLEOTIDE SEQUENCE [LARGE SCALE GENOMIC DNA]</scope>
    <source>
        <strain evidence="1">WG-1MB</strain>
    </source>
</reference>
<evidence type="ECO:0000313" key="3">
    <source>
        <dbReference type="Proteomes" id="UP000217726"/>
    </source>
</evidence>
<reference evidence="3" key="2">
    <citation type="submission" date="2017-09" db="EMBL/GenBank/DDBJ databases">
        <authorList>
            <person name="Varghese N."/>
            <person name="Submissions S."/>
        </authorList>
    </citation>
    <scope>NUCLEOTIDE SEQUENCE [LARGE SCALE GENOMIC DNA]</scope>
    <source>
        <strain evidence="3">WG-1MB</strain>
    </source>
</reference>
<accession>A0A285EX50</accession>
<sequence length="52" mass="5770">MAVSAEYIDQKDPEEDTLDWGEEVNVSGYTIKSNKSYSWTAVLGTNQSVILS</sequence>